<keyword evidence="1" id="KW-1133">Transmembrane helix</keyword>
<dbReference type="OrthoDB" id="1425477at2"/>
<protein>
    <submittedName>
        <fullName evidence="2">Uncharacterized protein</fullName>
    </submittedName>
</protein>
<evidence type="ECO:0000313" key="2">
    <source>
        <dbReference type="EMBL" id="OAD40926.1"/>
    </source>
</evidence>
<keyword evidence="1" id="KW-0472">Membrane</keyword>
<organism evidence="2 3">
    <name type="scientific">Polaribacter atrinae</name>
    <dbReference type="NCBI Taxonomy" id="1333662"/>
    <lineage>
        <taxon>Bacteria</taxon>
        <taxon>Pseudomonadati</taxon>
        <taxon>Bacteroidota</taxon>
        <taxon>Flavobacteriia</taxon>
        <taxon>Flavobacteriales</taxon>
        <taxon>Flavobacteriaceae</taxon>
    </lineage>
</organism>
<evidence type="ECO:0000256" key="1">
    <source>
        <dbReference type="SAM" id="Phobius"/>
    </source>
</evidence>
<dbReference type="Proteomes" id="UP000076923">
    <property type="component" value="Unassembled WGS sequence"/>
</dbReference>
<accession>A0A176T0J2</accession>
<keyword evidence="3" id="KW-1185">Reference proteome</keyword>
<dbReference type="EMBL" id="LVWE01000083">
    <property type="protein sequence ID" value="OAD40926.1"/>
    <property type="molecule type" value="Genomic_DNA"/>
</dbReference>
<dbReference type="RefSeq" id="WP_068452272.1">
    <property type="nucleotide sequence ID" value="NZ_CP150660.1"/>
</dbReference>
<name>A0A176T0J2_9FLAO</name>
<evidence type="ECO:0000313" key="3">
    <source>
        <dbReference type="Proteomes" id="UP000076923"/>
    </source>
</evidence>
<reference evidence="2 3" key="1">
    <citation type="submission" date="2016-02" db="EMBL/GenBank/DDBJ databases">
        <title>Draft genome sequence of Polaribacter atrinae KACC17473.</title>
        <authorList>
            <person name="Shin S.-K."/>
            <person name="Yi H."/>
        </authorList>
    </citation>
    <scope>NUCLEOTIDE SEQUENCE [LARGE SCALE GENOMIC DNA]</scope>
    <source>
        <strain evidence="2 3">KACC 17473</strain>
    </source>
</reference>
<comment type="caution">
    <text evidence="2">The sequence shown here is derived from an EMBL/GenBank/DDBJ whole genome shotgun (WGS) entry which is preliminary data.</text>
</comment>
<gene>
    <name evidence="2" type="ORF">LPB303_15550</name>
</gene>
<dbReference type="AlphaFoldDB" id="A0A176T0J2"/>
<proteinExistence type="predicted"/>
<keyword evidence="1" id="KW-0812">Transmembrane</keyword>
<sequence length="211" mass="25316">MCEIDWNLLFDFIKSLSIILASGVAIYGINSWRRETKWKRKYELAEETLSLFYEVQDAISIIRSPFGNTNEGKTRKRNENERKEDSEILDQAFVVIERFENNKEPFYKLRALKYRFITIFGKESEEYFNDIVKLTNRIMTVSGFLGRRYWKDQGRRKFTDQQFEKHLKKMEEYEAIIWEDYGENNGDEIKEKIEQIISGIEKVCNSVLRKK</sequence>
<feature type="transmembrane region" description="Helical" evidence="1">
    <location>
        <begin position="12"/>
        <end position="32"/>
    </location>
</feature>